<dbReference type="RefSeq" id="WP_271198882.1">
    <property type="nucleotide sequence ID" value="NZ_BSFL01000001.1"/>
</dbReference>
<proteinExistence type="predicted"/>
<organism evidence="1 2">
    <name type="scientific">Methylopila turkensis</name>
    <dbReference type="NCBI Taxonomy" id="1437816"/>
    <lineage>
        <taxon>Bacteria</taxon>
        <taxon>Pseudomonadati</taxon>
        <taxon>Pseudomonadota</taxon>
        <taxon>Alphaproteobacteria</taxon>
        <taxon>Hyphomicrobiales</taxon>
        <taxon>Methylopilaceae</taxon>
        <taxon>Methylopila</taxon>
    </lineage>
</organism>
<reference evidence="1" key="1">
    <citation type="journal article" date="2014" name="Int. J. Syst. Evol. Microbiol.">
        <title>Complete genome sequence of Corynebacterium casei LMG S-19264T (=DSM 44701T), isolated from a smear-ripened cheese.</title>
        <authorList>
            <consortium name="US DOE Joint Genome Institute (JGI-PGF)"/>
            <person name="Walter F."/>
            <person name="Albersmeier A."/>
            <person name="Kalinowski J."/>
            <person name="Ruckert C."/>
        </authorList>
    </citation>
    <scope>NUCLEOTIDE SEQUENCE</scope>
    <source>
        <strain evidence="1">VKM B-2748</strain>
    </source>
</reference>
<protein>
    <submittedName>
        <fullName evidence="1">Uncharacterized protein</fullName>
    </submittedName>
</protein>
<sequence>MKPTPDLVDVLRAAAVMTDDLTPDETARLLQDAARMIETLRKLVSVQNELLADDPRAGNA</sequence>
<reference evidence="1" key="2">
    <citation type="submission" date="2023-01" db="EMBL/GenBank/DDBJ databases">
        <authorList>
            <person name="Sun Q."/>
            <person name="Evtushenko L."/>
        </authorList>
    </citation>
    <scope>NUCLEOTIDE SEQUENCE</scope>
    <source>
        <strain evidence="1">VKM B-2748</strain>
    </source>
</reference>
<dbReference type="EMBL" id="BSFL01000001">
    <property type="protein sequence ID" value="GLK78356.1"/>
    <property type="molecule type" value="Genomic_DNA"/>
</dbReference>
<gene>
    <name evidence="1" type="ORF">GCM10008174_00970</name>
</gene>
<comment type="caution">
    <text evidence="1">The sequence shown here is derived from an EMBL/GenBank/DDBJ whole genome shotgun (WGS) entry which is preliminary data.</text>
</comment>
<dbReference type="AlphaFoldDB" id="A0A9W6N5K8"/>
<name>A0A9W6N5K8_9HYPH</name>
<accession>A0A9W6N5K8</accession>
<evidence type="ECO:0000313" key="1">
    <source>
        <dbReference type="EMBL" id="GLK78356.1"/>
    </source>
</evidence>
<evidence type="ECO:0000313" key="2">
    <source>
        <dbReference type="Proteomes" id="UP001143309"/>
    </source>
</evidence>
<dbReference type="Proteomes" id="UP001143309">
    <property type="component" value="Unassembled WGS sequence"/>
</dbReference>
<keyword evidence="2" id="KW-1185">Reference proteome</keyword>